<proteinExistence type="predicted"/>
<feature type="domain" description="HTH asnC-type" evidence="4">
    <location>
        <begin position="5"/>
        <end position="66"/>
    </location>
</feature>
<dbReference type="InterPro" id="IPR036390">
    <property type="entry name" value="WH_DNA-bd_sf"/>
</dbReference>
<keyword evidence="1" id="KW-0805">Transcription regulation</keyword>
<dbReference type="Gene3D" id="1.10.10.10">
    <property type="entry name" value="Winged helix-like DNA-binding domain superfamily/Winged helix DNA-binding domain"/>
    <property type="match status" value="1"/>
</dbReference>
<keyword evidence="2" id="KW-0238">DNA-binding</keyword>
<keyword evidence="3" id="KW-0804">Transcription</keyword>
<name>A0ABV4NYZ2_9GAMM</name>
<dbReference type="InterPro" id="IPR036388">
    <property type="entry name" value="WH-like_DNA-bd_sf"/>
</dbReference>
<dbReference type="RefSeq" id="WP_371838820.1">
    <property type="nucleotide sequence ID" value="NZ_JBGMEK010000018.1"/>
</dbReference>
<dbReference type="SUPFAM" id="SSF46785">
    <property type="entry name" value="Winged helix' DNA-binding domain"/>
    <property type="match status" value="1"/>
</dbReference>
<dbReference type="InterPro" id="IPR019885">
    <property type="entry name" value="Tscrpt_reg_HTH_AsnC-type_CS"/>
</dbReference>
<dbReference type="PROSITE" id="PS50956">
    <property type="entry name" value="HTH_ASNC_2"/>
    <property type="match status" value="1"/>
</dbReference>
<dbReference type="PANTHER" id="PTHR30154:SF17">
    <property type="entry name" value="DNA-BINDING TRANSCRIPTIONAL ACTIVATOR DECR"/>
    <property type="match status" value="1"/>
</dbReference>
<evidence type="ECO:0000259" key="4">
    <source>
        <dbReference type="PROSITE" id="PS50956"/>
    </source>
</evidence>
<evidence type="ECO:0000256" key="3">
    <source>
        <dbReference type="ARBA" id="ARBA00023163"/>
    </source>
</evidence>
<dbReference type="InterPro" id="IPR019887">
    <property type="entry name" value="Tscrpt_reg_AsnC/Lrp_C"/>
</dbReference>
<dbReference type="SUPFAM" id="SSF54909">
    <property type="entry name" value="Dimeric alpha+beta barrel"/>
    <property type="match status" value="1"/>
</dbReference>
<comment type="caution">
    <text evidence="5">The sequence shown here is derived from an EMBL/GenBank/DDBJ whole genome shotgun (WGS) entry which is preliminary data.</text>
</comment>
<dbReference type="Pfam" id="PF13412">
    <property type="entry name" value="HTH_24"/>
    <property type="match status" value="1"/>
</dbReference>
<accession>A0ABV4NYZ2</accession>
<dbReference type="PRINTS" id="PR00033">
    <property type="entry name" value="HTHASNC"/>
</dbReference>
<evidence type="ECO:0000256" key="2">
    <source>
        <dbReference type="ARBA" id="ARBA00023125"/>
    </source>
</evidence>
<dbReference type="EMBL" id="JBGMEK010000018">
    <property type="protein sequence ID" value="MFA0811252.1"/>
    <property type="molecule type" value="Genomic_DNA"/>
</dbReference>
<dbReference type="Gene3D" id="3.30.70.920">
    <property type="match status" value="1"/>
</dbReference>
<dbReference type="PANTHER" id="PTHR30154">
    <property type="entry name" value="LEUCINE-RESPONSIVE REGULATORY PROTEIN"/>
    <property type="match status" value="1"/>
</dbReference>
<evidence type="ECO:0000313" key="6">
    <source>
        <dbReference type="Proteomes" id="UP001569428"/>
    </source>
</evidence>
<evidence type="ECO:0000256" key="1">
    <source>
        <dbReference type="ARBA" id="ARBA00023015"/>
    </source>
</evidence>
<dbReference type="CDD" id="cd00090">
    <property type="entry name" value="HTH_ARSR"/>
    <property type="match status" value="1"/>
</dbReference>
<dbReference type="InterPro" id="IPR019888">
    <property type="entry name" value="Tscrpt_reg_AsnC-like"/>
</dbReference>
<dbReference type="SMART" id="SM00344">
    <property type="entry name" value="HTH_ASNC"/>
    <property type="match status" value="1"/>
</dbReference>
<protein>
    <submittedName>
        <fullName evidence="5">Lrp/AsnC family transcriptional regulator</fullName>
    </submittedName>
</protein>
<reference evidence="5 6" key="1">
    <citation type="submission" date="2024-08" db="EMBL/GenBank/DDBJ databases">
        <authorList>
            <person name="Ishaq N."/>
        </authorList>
    </citation>
    <scope>NUCLEOTIDE SEQUENCE [LARGE SCALE GENOMIC DNA]</scope>
    <source>
        <strain evidence="5 6">DSM 18651</strain>
    </source>
</reference>
<gene>
    <name evidence="5" type="ORF">ACCI49_10000</name>
</gene>
<keyword evidence="6" id="KW-1185">Reference proteome</keyword>
<dbReference type="PROSITE" id="PS00519">
    <property type="entry name" value="HTH_ASNC_1"/>
    <property type="match status" value="1"/>
</dbReference>
<dbReference type="InterPro" id="IPR000485">
    <property type="entry name" value="AsnC-type_HTH_dom"/>
</dbReference>
<dbReference type="InterPro" id="IPR011991">
    <property type="entry name" value="ArsR-like_HTH"/>
</dbReference>
<dbReference type="InterPro" id="IPR011008">
    <property type="entry name" value="Dimeric_a/b-barrel"/>
</dbReference>
<dbReference type="Pfam" id="PF01037">
    <property type="entry name" value="AsnC_trans_reg"/>
    <property type="match status" value="1"/>
</dbReference>
<evidence type="ECO:0000313" key="5">
    <source>
        <dbReference type="EMBL" id="MFA0811252.1"/>
    </source>
</evidence>
<sequence length="158" mass="18036">MATGLNRQDRQILELLQRDATLSVGDIAERVGISKSACWRRIHKMEEEGVIAERVTLLDQHKLNLPLTVYISIRTNQHNDQWASQFGELVQGIAEILEVHRMSGDLDYLIKAVVTDMPGYDRLYKELIKADLFDVSSSFVMETMKQTTRLPLKYATGN</sequence>
<dbReference type="Proteomes" id="UP001569428">
    <property type="component" value="Unassembled WGS sequence"/>
</dbReference>
<organism evidence="5 6">
    <name type="scientific">Microbulbifer epialgicus</name>
    <dbReference type="NCBI Taxonomy" id="393907"/>
    <lineage>
        <taxon>Bacteria</taxon>
        <taxon>Pseudomonadati</taxon>
        <taxon>Pseudomonadota</taxon>
        <taxon>Gammaproteobacteria</taxon>
        <taxon>Cellvibrionales</taxon>
        <taxon>Microbulbiferaceae</taxon>
        <taxon>Microbulbifer</taxon>
    </lineage>
</organism>